<dbReference type="GO" id="GO:0006310">
    <property type="term" value="P:DNA recombination"/>
    <property type="evidence" value="ECO:0007669"/>
    <property type="project" value="InterPro"/>
</dbReference>
<dbReference type="SUPFAM" id="SSF56091">
    <property type="entry name" value="DNA ligase/mRNA capping enzyme, catalytic domain"/>
    <property type="match status" value="1"/>
</dbReference>
<dbReference type="Proteomes" id="UP000024837">
    <property type="component" value="Unassembled WGS sequence"/>
</dbReference>
<evidence type="ECO:0000256" key="3">
    <source>
        <dbReference type="ARBA" id="ARBA00022741"/>
    </source>
</evidence>
<comment type="similarity">
    <text evidence="1">Belongs to the ATP-dependent DNA ligase family.</text>
</comment>
<keyword evidence="7" id="KW-0732">Signal</keyword>
<dbReference type="InterPro" id="IPR012310">
    <property type="entry name" value="DNA_ligase_ATP-dep_cent"/>
</dbReference>
<dbReference type="Gene3D" id="2.40.50.140">
    <property type="entry name" value="Nucleic acid-binding proteins"/>
    <property type="match status" value="1"/>
</dbReference>
<reference evidence="9 10" key="1">
    <citation type="submission" date="2013-05" db="EMBL/GenBank/DDBJ databases">
        <title>Drechslerella stenobrocha genome reveals carnivorous origination and mechanical trapping mechanism of predatory fungi.</title>
        <authorList>
            <person name="Liu X."/>
            <person name="Zhang W."/>
            <person name="Liu K."/>
        </authorList>
    </citation>
    <scope>NUCLEOTIDE SEQUENCE [LARGE SCALE GENOMIC DNA]</scope>
    <source>
        <strain evidence="9 10">248</strain>
    </source>
</reference>
<keyword evidence="4" id="KW-0067">ATP-binding</keyword>
<dbReference type="GO" id="GO:0032807">
    <property type="term" value="C:DNA ligase IV complex"/>
    <property type="evidence" value="ECO:0007669"/>
    <property type="project" value="TreeGrafter"/>
</dbReference>
<dbReference type="PANTHER" id="PTHR45997">
    <property type="entry name" value="DNA LIGASE 4"/>
    <property type="match status" value="1"/>
</dbReference>
<keyword evidence="10" id="KW-1185">Reference proteome</keyword>
<feature type="signal peptide" evidence="7">
    <location>
        <begin position="1"/>
        <end position="17"/>
    </location>
</feature>
<proteinExistence type="inferred from homology"/>
<dbReference type="InterPro" id="IPR012308">
    <property type="entry name" value="DNA_ligase_ATP-dep_N"/>
</dbReference>
<keyword evidence="5" id="KW-0539">Nucleus</keyword>
<dbReference type="InterPro" id="IPR012340">
    <property type="entry name" value="NA-bd_OB-fold"/>
</dbReference>
<dbReference type="Gene3D" id="1.10.3260.10">
    <property type="entry name" value="DNA ligase, ATP-dependent, N-terminal domain"/>
    <property type="match status" value="1"/>
</dbReference>
<dbReference type="GO" id="GO:0003910">
    <property type="term" value="F:DNA ligase (ATP) activity"/>
    <property type="evidence" value="ECO:0007669"/>
    <property type="project" value="InterPro"/>
</dbReference>
<dbReference type="EMBL" id="KI966410">
    <property type="protein sequence ID" value="EWC47384.1"/>
    <property type="molecule type" value="Genomic_DNA"/>
</dbReference>
<keyword evidence="2" id="KW-0436">Ligase</keyword>
<dbReference type="HOGENOM" id="CLU_004299_3_0_1"/>
<evidence type="ECO:0000313" key="9">
    <source>
        <dbReference type="EMBL" id="EWC47384.1"/>
    </source>
</evidence>
<feature type="region of interest" description="Disordered" evidence="6">
    <location>
        <begin position="735"/>
        <end position="783"/>
    </location>
</feature>
<gene>
    <name evidence="9" type="ORF">DRE_00352</name>
</gene>
<evidence type="ECO:0000256" key="7">
    <source>
        <dbReference type="SAM" id="SignalP"/>
    </source>
</evidence>
<dbReference type="PROSITE" id="PS50160">
    <property type="entry name" value="DNA_LIGASE_A3"/>
    <property type="match status" value="1"/>
</dbReference>
<evidence type="ECO:0000256" key="2">
    <source>
        <dbReference type="ARBA" id="ARBA00022598"/>
    </source>
</evidence>
<dbReference type="Pfam" id="PF04675">
    <property type="entry name" value="DNA_ligase_A_N"/>
    <property type="match status" value="1"/>
</dbReference>
<evidence type="ECO:0000259" key="8">
    <source>
        <dbReference type="PROSITE" id="PS50160"/>
    </source>
</evidence>
<dbReference type="InterPro" id="IPR029710">
    <property type="entry name" value="LIG4"/>
</dbReference>
<evidence type="ECO:0000256" key="4">
    <source>
        <dbReference type="ARBA" id="ARBA00022840"/>
    </source>
</evidence>
<sequence length="917" mass="102761">MPFLFTHVCDLLSTLEALHLSVPGKCLGAGDLHRLYKPHLASWIAYFRADLTPDLWLAWFSVLWPEGRPDRVYGFKEDGLVNAVAGAMCLGPSRVEELRRWRTGGRGDRDLAECVERVFAMAENVVMPSNGVTIAEVESVLNTLASHCRFSSSEIRASRSSNGGTLGKDKPTVPVRESLLGSIYRRLSSRDAKWFTRVLLKSLLPVAIDPEHLFREFHFLLPQVWRVRSQLASALSLLGSKTFKLFPCLPCADDEGELTDAAVRLLMPEMGVKVGRPVFMKALSCDWVLGMVGKGVWAVERKYDGEYCQIHVDLGKGKDWLKIYSKSGRDSTQDRVGCHAVIREALQLDSPEKRVVRQRCILEAEFLVYSNRQQQIASFHSIRNHVTRSGTYIGTSLSAVDQHRDSEHIMLKFFDCILLDDICTPASSYNARRHHLENLIKRIPNRAELVTRKLIDFGRPAAREAFLETFAQGIGMKWEGFVMKPCEGNYVEWGVAKGNFWIKLKKDYIPGFGDSADFAIVGGRFGGKRGVERGLDPDTANTFYAACLTNKHDVVNLSAKPTFKVVFTVSYNLTQVDLAFLKTQRYFHGIEGSDDTGAAPYNLSPLDSHFPKPDFLFSQPPVLECFGAGFDKIDTSDYWTLRWPRVQKIHRDRGYLDAVTFQDLQAIAEKASGTSGNCADEVGEWEQKLKASVRKSRNKSQDVPGGMLERSFWQADSPTTTKTLDVAMRWAPPHITSARESQSVGGTPTPPKGVKRPLSKSPGDEMRLAGKAERRQELHDSPGQVISTSPLFMGPVYLMECLSDKPAVQGLFAALKIDRCGSCRDLAIDRGVETADASNGKRKAILLIEERKREEIRDLMGRLKKASAEGNLVVDVYSWRILKMMKRMVDRAADGRAAVKRRRVSEDWSVMHLDTIC</sequence>
<keyword evidence="3" id="KW-0547">Nucleotide-binding</keyword>
<dbReference type="PANTHER" id="PTHR45997:SF2">
    <property type="entry name" value="ATP DEPENDENT DNA LIGASE DOMAIN PROTEIN (AFU_ORTHOLOGUE AFUA_5G02430)"/>
    <property type="match status" value="1"/>
</dbReference>
<dbReference type="InterPro" id="IPR036599">
    <property type="entry name" value="DNA_ligase_N_sf"/>
</dbReference>
<feature type="domain" description="ATP-dependent DNA ligase family profile" evidence="8">
    <location>
        <begin position="402"/>
        <end position="549"/>
    </location>
</feature>
<dbReference type="OrthoDB" id="2160351at2759"/>
<feature type="chain" id="PRO_5004893507" description="ATP-dependent DNA ligase family profile domain-containing protein" evidence="7">
    <location>
        <begin position="18"/>
        <end position="917"/>
    </location>
</feature>
<evidence type="ECO:0000256" key="6">
    <source>
        <dbReference type="SAM" id="MobiDB-lite"/>
    </source>
</evidence>
<dbReference type="GO" id="GO:0005524">
    <property type="term" value="F:ATP binding"/>
    <property type="evidence" value="ECO:0007669"/>
    <property type="project" value="UniProtKB-KW"/>
</dbReference>
<evidence type="ECO:0000256" key="5">
    <source>
        <dbReference type="ARBA" id="ARBA00023242"/>
    </source>
</evidence>
<dbReference type="Gene3D" id="3.30.470.30">
    <property type="entry name" value="DNA ligase/mRNA capping enzyme"/>
    <property type="match status" value="1"/>
</dbReference>
<dbReference type="Pfam" id="PF01068">
    <property type="entry name" value="DNA_ligase_A_M"/>
    <property type="match status" value="1"/>
</dbReference>
<name>W7HV33_9PEZI</name>
<protein>
    <recommendedName>
        <fullName evidence="8">ATP-dependent DNA ligase family profile domain-containing protein</fullName>
    </recommendedName>
</protein>
<dbReference type="GO" id="GO:0006297">
    <property type="term" value="P:nucleotide-excision repair, DNA gap filling"/>
    <property type="evidence" value="ECO:0007669"/>
    <property type="project" value="TreeGrafter"/>
</dbReference>
<dbReference type="GO" id="GO:0003677">
    <property type="term" value="F:DNA binding"/>
    <property type="evidence" value="ECO:0007669"/>
    <property type="project" value="InterPro"/>
</dbReference>
<dbReference type="AlphaFoldDB" id="W7HV33"/>
<feature type="compositionally biased region" description="Basic and acidic residues" evidence="6">
    <location>
        <begin position="762"/>
        <end position="780"/>
    </location>
</feature>
<evidence type="ECO:0000313" key="10">
    <source>
        <dbReference type="Proteomes" id="UP000024837"/>
    </source>
</evidence>
<dbReference type="SUPFAM" id="SSF50249">
    <property type="entry name" value="Nucleic acid-binding proteins"/>
    <property type="match status" value="1"/>
</dbReference>
<dbReference type="GO" id="GO:0006303">
    <property type="term" value="P:double-strand break repair via nonhomologous end joining"/>
    <property type="evidence" value="ECO:0007669"/>
    <property type="project" value="TreeGrafter"/>
</dbReference>
<organism evidence="9 10">
    <name type="scientific">Drechslerella stenobrocha 248</name>
    <dbReference type="NCBI Taxonomy" id="1043628"/>
    <lineage>
        <taxon>Eukaryota</taxon>
        <taxon>Fungi</taxon>
        <taxon>Dikarya</taxon>
        <taxon>Ascomycota</taxon>
        <taxon>Pezizomycotina</taxon>
        <taxon>Orbiliomycetes</taxon>
        <taxon>Orbiliales</taxon>
        <taxon>Orbiliaceae</taxon>
        <taxon>Drechslerella</taxon>
    </lineage>
</organism>
<evidence type="ECO:0000256" key="1">
    <source>
        <dbReference type="ARBA" id="ARBA00007572"/>
    </source>
</evidence>
<accession>W7HV33</accession>